<evidence type="ECO:0000259" key="12">
    <source>
        <dbReference type="PROSITE" id="PS51456"/>
    </source>
</evidence>
<name>A0A1Y1WHY9_9FUNG</name>
<evidence type="ECO:0000256" key="10">
    <source>
        <dbReference type="SAM" id="Coils"/>
    </source>
</evidence>
<dbReference type="EMBL" id="MCFD01000002">
    <property type="protein sequence ID" value="ORX73133.1"/>
    <property type="molecule type" value="Genomic_DNA"/>
</dbReference>
<keyword evidence="7" id="KW-0206">Cytoskeleton</keyword>
<comment type="caution">
    <text evidence="13">The sequence shown here is derived from an EMBL/GenBank/DDBJ whole genome shotgun (WGS) entry which is preliminary data.</text>
</comment>
<evidence type="ECO:0000256" key="11">
    <source>
        <dbReference type="SAM" id="MobiDB-lite"/>
    </source>
</evidence>
<dbReference type="PANTHER" id="PTHR46256">
    <property type="entry name" value="AGAP011099-PA"/>
    <property type="match status" value="1"/>
</dbReference>
<evidence type="ECO:0000256" key="9">
    <source>
        <dbReference type="PROSITE-ProRule" id="PRU00782"/>
    </source>
</evidence>
<dbReference type="GO" id="GO:0003779">
    <property type="term" value="F:actin binding"/>
    <property type="evidence" value="ECO:0007669"/>
    <property type="project" value="UniProtKB-KW"/>
</dbReference>
<keyword evidence="9" id="KW-0009">Actin-binding</keyword>
<dbReference type="PROSITE" id="PS51456">
    <property type="entry name" value="MYOSIN_MOTOR"/>
    <property type="match status" value="1"/>
</dbReference>
<dbReference type="STRING" id="61395.A0A1Y1WHY9"/>
<dbReference type="SUPFAM" id="SSF52540">
    <property type="entry name" value="P-loop containing nucleoside triphosphate hydrolases"/>
    <property type="match status" value="1"/>
</dbReference>
<proteinExistence type="inferred from homology"/>
<reference evidence="13 14" key="1">
    <citation type="submission" date="2016-07" db="EMBL/GenBank/DDBJ databases">
        <title>Pervasive Adenine N6-methylation of Active Genes in Fungi.</title>
        <authorList>
            <consortium name="DOE Joint Genome Institute"/>
            <person name="Mondo S.J."/>
            <person name="Dannebaum R.O."/>
            <person name="Kuo R.C."/>
            <person name="Labutti K."/>
            <person name="Haridas S."/>
            <person name="Kuo A."/>
            <person name="Salamov A."/>
            <person name="Ahrendt S.R."/>
            <person name="Lipzen A."/>
            <person name="Sullivan W."/>
            <person name="Andreopoulos W.B."/>
            <person name="Clum A."/>
            <person name="Lindquist E."/>
            <person name="Daum C."/>
            <person name="Ramamoorthy G.K."/>
            <person name="Gryganskyi A."/>
            <person name="Culley D."/>
            <person name="Magnuson J.K."/>
            <person name="James T.Y."/>
            <person name="O'Malley M.A."/>
            <person name="Stajich J.E."/>
            <person name="Spatafora J.W."/>
            <person name="Visel A."/>
            <person name="Grigoriev I.V."/>
        </authorList>
    </citation>
    <scope>NUCLEOTIDE SEQUENCE [LARGE SCALE GENOMIC DNA]</scope>
    <source>
        <strain evidence="13 14">ATCC 12442</strain>
    </source>
</reference>
<dbReference type="Gene3D" id="1.20.5.340">
    <property type="match status" value="1"/>
</dbReference>
<sequence>MPKATDKTFTEKLHALWSGKSDKYEVPRFAMGFSIKHYASTVEYSTVGWLEKNKDPLNENVTKLLANSSEPYIAQLYADYADGGADMQHEVRSRVATSLKRGAFRTVGQRHKDQLNLLMAQLQATQPHFVRCILPNSEKKAGLVDTPLVLDQLRCNGVLEGIRITRQGFPNRVAFPEFRQRYEILAPNTIPRQVFVDSKQAAGLLLGALKMDPAKYRLGHTKVFFRAGVLAELEEVRDQKLASILAQFQACARGALARQRFRRRIEQAKAIRVIQRNARVYNQLCEWPWWKLYRTVKPLLHVTRIDEELRKKDARIADLQRTCSEAQSEQTRLVQEHAELERTHAEIESLLVAERSAALDQEEILKRTQEREVALEDSLREHAARLEELEEQAEELARQKLELEHQCQQLEQARSELDDRLRTAELKMQEEVGTVRDLSARAQLLDQESSQAQQRIQLLEDALAEANAKQEGQAAELAESLQALAERDAALDAQATRELALNNDSMQAQQLLEKTTALLDDAHRQRDQCQRDLEQSQQQVSELRAQIAQIDQERSSLAIKMQASEQSLANVSADKQKLAEANKRLMAEIAELRQLIDEKADQGTRESELRRLREDELTQLRSELAEVSGELDDFRKAHIEAEETMQGELEVARRERDQAVQERNGLEFNAKETEQQLHEHAAKLEELESANMALEEQLAVATAKHHEAETAFASTRQTKDAAESRLADLTTQLKAADDERALLKTQMAELQTSSEQQHKQTAGELASAQQTIKELQARLEEAALVQDDFQQRITTQSQEYAELKERFHQEADVRNRQLTEKCQQAESELGDLRSGYAELEERANELERARTRLTHELEDSRLEAERERSHALELEDANAEFKQRFDQLDKDQQERSQRIAELSDEKSGLEKTIEELREKLQAEAVASASAIEVKQRWEQQHQEFQESIQKELAQKDQESEQARQQLLAEIAELGSKLDEQAILHERLQRESDERASELERARESADQSTKTRDAVEQAKREAEIHAESLRTAVADYKATAARHEQKATQLQDTVRSRDLELTQLGRKLQRTERRLEEVMAQAAYHLDARNRLDSENVELREKLELALRGSPTTRDLSNVPGKPAGSDESMRAAHQQIQELEQSRLALSAALRTAQQDFEDKQSELVDLDRSFGAIQDEMAAQHAQLLTAERERNEAVESLASLKEQLVSERSLRGNNEELSNELSQRLEEMRERLASYESTVQEAQDHKRYADKVVGGARAETRELRESLEESLRARNAAEDRVREMEADALALQARIDESALTIAELEQIRRGLQHELDNVSERHRGDIDDHDRVMDELRAKYQGELEDTTRELEAIKKDHVDLREAYISLDSDLALKAQELDRASEEAVEAKRELMRVMAKLEEIVPAYEHARDTAKRLEDELATATRSLDSAAIRTAEAEALRDEMRLVKDKVEQRLDELQDKYIEASRGRQTAEKAALQLEDEVKSARAKLSEINEDQTSAEDRVTRLDAVVADAHLALDKEREANTMLTKEKNALEKQIKGLKLRIVELEAEAVAFHAKGNKRFQPVPADLASKLEAQAKLSLEDQQKLKQMERQIRELQFQIAEKDMAKQRNDIDLQRMTNRIKRLEEQIHELEETEQQLTVAKHRLERELGSLRSRNGSRNATPN</sequence>
<dbReference type="Gene3D" id="1.20.120.720">
    <property type="entry name" value="Myosin VI head, motor domain, U50 subdomain"/>
    <property type="match status" value="1"/>
</dbReference>
<keyword evidence="5 9" id="KW-0518">Myosin</keyword>
<comment type="similarity">
    <text evidence="9">Belongs to the TRAFAC class myosin-kinesin ATPase superfamily. Myosin family.</text>
</comment>
<feature type="region of interest" description="Disordered" evidence="11">
    <location>
        <begin position="986"/>
        <end position="1017"/>
    </location>
</feature>
<dbReference type="Pfam" id="PF00063">
    <property type="entry name" value="Myosin_head"/>
    <property type="match status" value="1"/>
</dbReference>
<comment type="subcellular location">
    <subcellularLocation>
        <location evidence="2">Cell projection</location>
    </subcellularLocation>
    <subcellularLocation>
        <location evidence="1">Cytoplasm</location>
        <location evidence="1">Cytoskeleton</location>
    </subcellularLocation>
</comment>
<dbReference type="InterPro" id="IPR001609">
    <property type="entry name" value="Myosin_head_motor_dom-like"/>
</dbReference>
<evidence type="ECO:0000256" key="2">
    <source>
        <dbReference type="ARBA" id="ARBA00004316"/>
    </source>
</evidence>
<evidence type="ECO:0000313" key="13">
    <source>
        <dbReference type="EMBL" id="ORX73133.1"/>
    </source>
</evidence>
<dbReference type="GeneID" id="63803239"/>
<dbReference type="OrthoDB" id="6108017at2759"/>
<dbReference type="GO" id="GO:0042995">
    <property type="term" value="C:cell projection"/>
    <property type="evidence" value="ECO:0007669"/>
    <property type="project" value="UniProtKB-SubCell"/>
</dbReference>
<dbReference type="PROSITE" id="PS50096">
    <property type="entry name" value="IQ"/>
    <property type="match status" value="1"/>
</dbReference>
<feature type="region of interest" description="Disordered" evidence="11">
    <location>
        <begin position="1653"/>
        <end position="1672"/>
    </location>
</feature>
<keyword evidence="4" id="KW-0677">Repeat</keyword>
<dbReference type="InterPro" id="IPR052409">
    <property type="entry name" value="Myosin-III_kinase_activity"/>
</dbReference>
<gene>
    <name evidence="13" type="ORF">DL89DRAFT_265270</name>
</gene>
<feature type="region of interest" description="Actin-binding" evidence="9">
    <location>
        <begin position="115"/>
        <end position="137"/>
    </location>
</feature>
<feature type="domain" description="Myosin motor" evidence="12">
    <location>
        <begin position="1"/>
        <end position="238"/>
    </location>
</feature>
<dbReference type="Proteomes" id="UP000193922">
    <property type="component" value="Unassembled WGS sequence"/>
</dbReference>
<feature type="region of interest" description="Disordered" evidence="11">
    <location>
        <begin position="888"/>
        <end position="908"/>
    </location>
</feature>
<dbReference type="Gene3D" id="1.20.58.530">
    <property type="match status" value="1"/>
</dbReference>
<keyword evidence="10" id="KW-0175">Coiled coil</keyword>
<dbReference type="Gene3D" id="3.40.850.10">
    <property type="entry name" value="Kinesin motor domain"/>
    <property type="match status" value="1"/>
</dbReference>
<evidence type="ECO:0000256" key="1">
    <source>
        <dbReference type="ARBA" id="ARBA00004245"/>
    </source>
</evidence>
<evidence type="ECO:0000256" key="4">
    <source>
        <dbReference type="ARBA" id="ARBA00022737"/>
    </source>
</evidence>
<evidence type="ECO:0000256" key="7">
    <source>
        <dbReference type="ARBA" id="ARBA00023212"/>
    </source>
</evidence>
<feature type="coiled-coil region" evidence="10">
    <location>
        <begin position="1130"/>
        <end position="1557"/>
    </location>
</feature>
<dbReference type="GO" id="GO:0016459">
    <property type="term" value="C:myosin complex"/>
    <property type="evidence" value="ECO:0007669"/>
    <property type="project" value="UniProtKB-KW"/>
</dbReference>
<comment type="caution">
    <text evidence="9">Lacks conserved residue(s) required for the propagation of feature annotation.</text>
</comment>
<feature type="coiled-coil region" evidence="10">
    <location>
        <begin position="302"/>
        <end position="487"/>
    </location>
</feature>
<evidence type="ECO:0000256" key="3">
    <source>
        <dbReference type="ARBA" id="ARBA00022490"/>
    </source>
</evidence>
<dbReference type="FunFam" id="1.20.5.4820:FF:000002">
    <property type="entry name" value="Myosin heavy chain 10"/>
    <property type="match status" value="1"/>
</dbReference>
<dbReference type="GO" id="GO:0004674">
    <property type="term" value="F:protein serine/threonine kinase activity"/>
    <property type="evidence" value="ECO:0007669"/>
    <property type="project" value="TreeGrafter"/>
</dbReference>
<evidence type="ECO:0000256" key="6">
    <source>
        <dbReference type="ARBA" id="ARBA00023175"/>
    </source>
</evidence>
<dbReference type="InterPro" id="IPR036961">
    <property type="entry name" value="Kinesin_motor_dom_sf"/>
</dbReference>
<keyword evidence="6" id="KW-0505">Motor protein</keyword>
<dbReference type="GO" id="GO:0030832">
    <property type="term" value="P:regulation of actin filament length"/>
    <property type="evidence" value="ECO:0007669"/>
    <property type="project" value="TreeGrafter"/>
</dbReference>
<dbReference type="SMART" id="SM00242">
    <property type="entry name" value="MYSc"/>
    <property type="match status" value="1"/>
</dbReference>
<dbReference type="RefSeq" id="XP_040746473.1">
    <property type="nucleotide sequence ID" value="XM_040886591.1"/>
</dbReference>
<protein>
    <recommendedName>
        <fullName evidence="12">Myosin motor domain-containing protein</fullName>
    </recommendedName>
</protein>
<feature type="region of interest" description="Disordered" evidence="11">
    <location>
        <begin position="1108"/>
        <end position="1129"/>
    </location>
</feature>
<accession>A0A1Y1WHY9</accession>
<keyword evidence="8" id="KW-0966">Cell projection</keyword>
<keyword evidence="3" id="KW-0963">Cytoplasm</keyword>
<dbReference type="GO" id="GO:0005524">
    <property type="term" value="F:ATP binding"/>
    <property type="evidence" value="ECO:0007669"/>
    <property type="project" value="InterPro"/>
</dbReference>
<dbReference type="Gene3D" id="1.20.5.4820">
    <property type="match status" value="1"/>
</dbReference>
<dbReference type="InterPro" id="IPR027417">
    <property type="entry name" value="P-loop_NTPase"/>
</dbReference>
<dbReference type="GO" id="GO:0000146">
    <property type="term" value="F:microfilament motor activity"/>
    <property type="evidence" value="ECO:0007669"/>
    <property type="project" value="TreeGrafter"/>
</dbReference>
<evidence type="ECO:0000313" key="14">
    <source>
        <dbReference type="Proteomes" id="UP000193922"/>
    </source>
</evidence>
<keyword evidence="14" id="KW-1185">Reference proteome</keyword>
<evidence type="ECO:0000256" key="5">
    <source>
        <dbReference type="ARBA" id="ARBA00023123"/>
    </source>
</evidence>
<organism evidence="13 14">
    <name type="scientific">Linderina pennispora</name>
    <dbReference type="NCBI Taxonomy" id="61395"/>
    <lineage>
        <taxon>Eukaryota</taxon>
        <taxon>Fungi</taxon>
        <taxon>Fungi incertae sedis</taxon>
        <taxon>Zoopagomycota</taxon>
        <taxon>Kickxellomycotina</taxon>
        <taxon>Kickxellomycetes</taxon>
        <taxon>Kickxellales</taxon>
        <taxon>Kickxellaceae</taxon>
        <taxon>Linderina</taxon>
    </lineage>
</organism>
<dbReference type="PANTHER" id="PTHR46256:SF3">
    <property type="entry name" value="MYOSIN MOTOR DOMAIN-CONTAINING PROTEIN"/>
    <property type="match status" value="1"/>
</dbReference>
<evidence type="ECO:0000256" key="8">
    <source>
        <dbReference type="ARBA" id="ARBA00023273"/>
    </source>
</evidence>